<dbReference type="AlphaFoldDB" id="W5NMI9"/>
<keyword evidence="1" id="KW-0677">Repeat</keyword>
<evidence type="ECO:0000256" key="2">
    <source>
        <dbReference type="ARBA" id="ARBA00023043"/>
    </source>
</evidence>
<dbReference type="InterPro" id="IPR036770">
    <property type="entry name" value="Ankyrin_rpt-contain_sf"/>
</dbReference>
<dbReference type="PROSITE" id="PS50088">
    <property type="entry name" value="ANK_REPEAT"/>
    <property type="match status" value="12"/>
</dbReference>
<feature type="repeat" description="ANK" evidence="3">
    <location>
        <begin position="391"/>
        <end position="423"/>
    </location>
</feature>
<dbReference type="PROSITE" id="PS50297">
    <property type="entry name" value="ANK_REP_REGION"/>
    <property type="match status" value="10"/>
</dbReference>
<feature type="repeat" description="ANK" evidence="3">
    <location>
        <begin position="657"/>
        <end position="689"/>
    </location>
</feature>
<feature type="repeat" description="ANK" evidence="3">
    <location>
        <begin position="523"/>
        <end position="555"/>
    </location>
</feature>
<dbReference type="InterPro" id="IPR011029">
    <property type="entry name" value="DEATH-like_dom_sf"/>
</dbReference>
<feature type="repeat" description="ANK" evidence="3">
    <location>
        <begin position="556"/>
        <end position="588"/>
    </location>
</feature>
<dbReference type="Gene3D" id="1.25.40.20">
    <property type="entry name" value="Ankyrin repeat-containing domain"/>
    <property type="match status" value="5"/>
</dbReference>
<evidence type="ECO:0000259" key="4">
    <source>
        <dbReference type="PROSITE" id="PS50209"/>
    </source>
</evidence>
<dbReference type="GeneTree" id="ENSGT00940000165489"/>
<dbReference type="SUPFAM" id="SSF47986">
    <property type="entry name" value="DEATH domain"/>
    <property type="match status" value="1"/>
</dbReference>
<feature type="repeat" description="ANK" evidence="3">
    <location>
        <begin position="204"/>
        <end position="236"/>
    </location>
</feature>
<evidence type="ECO:0000313" key="6">
    <source>
        <dbReference type="Proteomes" id="UP000018468"/>
    </source>
</evidence>
<dbReference type="GO" id="GO:0045087">
    <property type="term" value="P:innate immune response"/>
    <property type="evidence" value="ECO:0007669"/>
    <property type="project" value="Ensembl"/>
</dbReference>
<dbReference type="Pfam" id="PF13637">
    <property type="entry name" value="Ank_4"/>
    <property type="match status" value="1"/>
</dbReference>
<dbReference type="Gene3D" id="1.10.533.10">
    <property type="entry name" value="Death Domain, Fas"/>
    <property type="match status" value="1"/>
</dbReference>
<reference evidence="5" key="3">
    <citation type="submission" date="2025-09" db="UniProtKB">
        <authorList>
            <consortium name="Ensembl"/>
        </authorList>
    </citation>
    <scope>IDENTIFICATION</scope>
</reference>
<keyword evidence="2 3" id="KW-0040">ANK repeat</keyword>
<dbReference type="OrthoDB" id="20872at2759"/>
<dbReference type="KEGG" id="loc:102697308"/>
<dbReference type="OMA" id="PSDCNNI"/>
<dbReference type="Pfam" id="PF12796">
    <property type="entry name" value="Ank_2"/>
    <property type="match status" value="4"/>
</dbReference>
<feature type="domain" description="CARD" evidence="4">
    <location>
        <begin position="8"/>
        <end position="80"/>
    </location>
</feature>
<feature type="repeat" description="ANK" evidence="3">
    <location>
        <begin position="622"/>
        <end position="654"/>
    </location>
</feature>
<evidence type="ECO:0000256" key="1">
    <source>
        <dbReference type="ARBA" id="ARBA00022737"/>
    </source>
</evidence>
<dbReference type="InterPro" id="IPR001315">
    <property type="entry name" value="CARD"/>
</dbReference>
<dbReference type="Proteomes" id="UP000018468">
    <property type="component" value="Linkage group LG10"/>
</dbReference>
<dbReference type="InParanoid" id="W5NMI9"/>
<dbReference type="CDD" id="cd01671">
    <property type="entry name" value="CARD"/>
    <property type="match status" value="1"/>
</dbReference>
<evidence type="ECO:0000256" key="3">
    <source>
        <dbReference type="PROSITE-ProRule" id="PRU00023"/>
    </source>
</evidence>
<dbReference type="EMBL" id="AHAT01032252">
    <property type="status" value="NOT_ANNOTATED_CDS"/>
    <property type="molecule type" value="Genomic_DNA"/>
</dbReference>
<feature type="repeat" description="ANK" evidence="3">
    <location>
        <begin position="300"/>
        <end position="332"/>
    </location>
</feature>
<dbReference type="GO" id="GO:0042981">
    <property type="term" value="P:regulation of apoptotic process"/>
    <property type="evidence" value="ECO:0007669"/>
    <property type="project" value="InterPro"/>
</dbReference>
<dbReference type="PANTHER" id="PTHR24171:SF9">
    <property type="entry name" value="ANKYRIN REPEAT DOMAIN-CONTAINING PROTEIN 39"/>
    <property type="match status" value="1"/>
</dbReference>
<dbReference type="eggNOG" id="KOG4177">
    <property type="taxonomic scope" value="Eukaryota"/>
</dbReference>
<reference evidence="5" key="2">
    <citation type="submission" date="2025-08" db="UniProtKB">
        <authorList>
            <consortium name="Ensembl"/>
        </authorList>
    </citation>
    <scope>IDENTIFICATION</scope>
</reference>
<keyword evidence="6" id="KW-1185">Reference proteome</keyword>
<dbReference type="SUPFAM" id="SSF48403">
    <property type="entry name" value="Ankyrin repeat"/>
    <property type="match status" value="2"/>
</dbReference>
<dbReference type="STRING" id="7918.ENSLOCP00000021848"/>
<name>W5NMI9_LEPOC</name>
<sequence>MHSNRLFTNPYAIEVLQTKKRDLIEGISKTEHLLNLLIDKEVLPPEKRLLVLSCRSREEKNSRVLDFLVSQGERACRLFFYPCLKLIEPDLYNSIKVYVGDVNESIGDGRRQLIGYLLERDHSNPPKNTQHKIPEKTTNMAVPRKRVKIQDSKPVSTISSLKTPEETEVVHRKPGGLFDSAAKGDVSCLEKLLSDCDINAVNSLNESLLHIAALNGQVPIIEFLLRKGVKMDLRDRKGRTALHRAAENGHSMAVKSLVQAGANIYAMDKESKTPLHLAAQNKHLNSVKILVEEEIKICHNQRTFLHMAALKDNSHLAQILLQEGAPVDAKDNQKKTALFHAVHSGFEKTARVLLEAGAKLDSSIIEAAFNLNSQSMYSLLLQHAKGLSPDTMVSALFKAVQKNLQEVIAALIDRGTDINARNGMQYTPLLLAAELGNLEAVKILVAKKASLDEKLPNHNSALHLAAQSGNLPVLKLLLEKGMDVNMPGPVDQTPLHLAALHNKPDVVEVLIRHGAQVNAVTKEVLTPLHIASQQGHQEVVEKLIQFKADINAKDKQSRTPLHLAPAQGGASVVQLLLRNGADPNAVDKEKKSPLHMAALKGNSEAASAMLSGKAMIRAKDMDGCTPLHYTTAKGHLSLMKVLLAFGKNKNVDDRNVWRKTALHIAAEHGYDSLVDFLLSSGAKINAMDINKDTPLHIASRAGHLGTVHRLVNWTQGEKVNLQATNSVKKTPLQVAQTGDTEKHQQVATLLKKKMFLIK</sequence>
<dbReference type="Bgee" id="ENSLOCG00000017744">
    <property type="expression patterns" value="Expressed in embryo and 1 other cell type or tissue"/>
</dbReference>
<organism evidence="5 6">
    <name type="scientific">Lepisosteus oculatus</name>
    <name type="common">Spotted gar</name>
    <dbReference type="NCBI Taxonomy" id="7918"/>
    <lineage>
        <taxon>Eukaryota</taxon>
        <taxon>Metazoa</taxon>
        <taxon>Chordata</taxon>
        <taxon>Craniata</taxon>
        <taxon>Vertebrata</taxon>
        <taxon>Euteleostomi</taxon>
        <taxon>Actinopterygii</taxon>
        <taxon>Neopterygii</taxon>
        <taxon>Holostei</taxon>
        <taxon>Semionotiformes</taxon>
        <taxon>Lepisosteidae</taxon>
        <taxon>Lepisosteus</taxon>
    </lineage>
</organism>
<feature type="repeat" description="ANK" evidence="3">
    <location>
        <begin position="457"/>
        <end position="489"/>
    </location>
</feature>
<dbReference type="Ensembl" id="ENSLOCT00000021886.1">
    <property type="protein sequence ID" value="ENSLOCP00000021848.1"/>
    <property type="gene ID" value="ENSLOCG00000017744.1"/>
</dbReference>
<feature type="repeat" description="ANK" evidence="3">
    <location>
        <begin position="237"/>
        <end position="269"/>
    </location>
</feature>
<reference evidence="6" key="1">
    <citation type="submission" date="2011-12" db="EMBL/GenBank/DDBJ databases">
        <title>The Draft Genome of Lepisosteus oculatus.</title>
        <authorList>
            <consortium name="The Broad Institute Genome Assembly &amp; Analysis Group"/>
            <consortium name="Computational R&amp;D Group"/>
            <consortium name="and Sequencing Platform"/>
            <person name="Di Palma F."/>
            <person name="Alfoldi J."/>
            <person name="Johnson J."/>
            <person name="Berlin A."/>
            <person name="Gnerre S."/>
            <person name="Jaffe D."/>
            <person name="MacCallum I."/>
            <person name="Young S."/>
            <person name="Walker B.J."/>
            <person name="Lander E.S."/>
            <person name="Lindblad-Toh K."/>
        </authorList>
    </citation>
    <scope>NUCLEOTIDE SEQUENCE [LARGE SCALE GENOMIC DNA]</scope>
</reference>
<feature type="repeat" description="ANK" evidence="3">
    <location>
        <begin position="589"/>
        <end position="621"/>
    </location>
</feature>
<dbReference type="Pfam" id="PF00619">
    <property type="entry name" value="CARD"/>
    <property type="match status" value="1"/>
</dbReference>
<protein>
    <submittedName>
        <fullName evidence="5">CARD- and ANK-containing Inflammasome Adaptor Protein</fullName>
    </submittedName>
</protein>
<dbReference type="PROSITE" id="PS50209">
    <property type="entry name" value="CARD"/>
    <property type="match status" value="1"/>
</dbReference>
<dbReference type="GeneID" id="102697308"/>
<dbReference type="Pfam" id="PF00023">
    <property type="entry name" value="Ank"/>
    <property type="match status" value="2"/>
</dbReference>
<proteinExistence type="predicted"/>
<feature type="repeat" description="ANK" evidence="3">
    <location>
        <begin position="270"/>
        <end position="292"/>
    </location>
</feature>
<evidence type="ECO:0000313" key="5">
    <source>
        <dbReference type="Ensembl" id="ENSLOCP00000021848.1"/>
    </source>
</evidence>
<dbReference type="PANTHER" id="PTHR24171">
    <property type="entry name" value="ANKYRIN REPEAT DOMAIN-CONTAINING PROTEIN 39-RELATED"/>
    <property type="match status" value="1"/>
</dbReference>
<dbReference type="SMART" id="SM00248">
    <property type="entry name" value="ANK"/>
    <property type="match status" value="15"/>
</dbReference>
<dbReference type="InterPro" id="IPR002110">
    <property type="entry name" value="Ankyrin_rpt"/>
</dbReference>
<dbReference type="CTD" id="557416"/>
<dbReference type="HOGENOM" id="CLU_000134_48_5_1"/>
<dbReference type="PRINTS" id="PR01415">
    <property type="entry name" value="ANKYRIN"/>
</dbReference>
<feature type="repeat" description="ANK" evidence="3">
    <location>
        <begin position="490"/>
        <end position="522"/>
    </location>
</feature>
<accession>W5NMI9</accession>